<proteinExistence type="predicted"/>
<organism evidence="2">
    <name type="scientific">uncultured Acetobacteraceae bacterium</name>
    <dbReference type="NCBI Taxonomy" id="169975"/>
    <lineage>
        <taxon>Bacteria</taxon>
        <taxon>Pseudomonadati</taxon>
        <taxon>Pseudomonadota</taxon>
        <taxon>Alphaproteobacteria</taxon>
        <taxon>Acetobacterales</taxon>
        <taxon>Acetobacteraceae</taxon>
        <taxon>environmental samples</taxon>
    </lineage>
</organism>
<keyword evidence="2" id="KW-0456">Lyase</keyword>
<evidence type="ECO:0000313" key="2">
    <source>
        <dbReference type="EMBL" id="CAA9237761.1"/>
    </source>
</evidence>
<reference evidence="2" key="1">
    <citation type="submission" date="2020-02" db="EMBL/GenBank/DDBJ databases">
        <authorList>
            <person name="Meier V. D."/>
        </authorList>
    </citation>
    <scope>NUCLEOTIDE SEQUENCE</scope>
    <source>
        <strain evidence="2">AVDCRST_MAG08</strain>
    </source>
</reference>
<dbReference type="EC" id="4.1.1.50" evidence="2"/>
<accession>A0A6J4I017</accession>
<gene>
    <name evidence="2" type="ORF">AVDCRST_MAG08-1445</name>
</gene>
<dbReference type="GO" id="GO:0004014">
    <property type="term" value="F:adenosylmethionine decarboxylase activity"/>
    <property type="evidence" value="ECO:0007669"/>
    <property type="project" value="UniProtKB-EC"/>
</dbReference>
<feature type="compositionally biased region" description="Basic and acidic residues" evidence="1">
    <location>
        <begin position="19"/>
        <end position="28"/>
    </location>
</feature>
<evidence type="ECO:0000256" key="1">
    <source>
        <dbReference type="SAM" id="MobiDB-lite"/>
    </source>
</evidence>
<feature type="compositionally biased region" description="Basic residues" evidence="1">
    <location>
        <begin position="29"/>
        <end position="46"/>
    </location>
</feature>
<protein>
    <submittedName>
        <fullName evidence="2">S-adenosylmethionine decarboxylase proenzyme, prokaryotic class 1B</fullName>
        <ecNumber evidence="2">4.1.1.50</ecNumber>
    </submittedName>
</protein>
<feature type="non-terminal residue" evidence="2">
    <location>
        <position position="150"/>
    </location>
</feature>
<sequence>ERSDRTGDTGHFGQHRLRRRDDGTERLLRHPRRRALRGLASHHRPVGRAPALRPPARGPRAAPSGARHRRHHPARALPPLRRGMRRVRRARAGGEPRLHPHLAGAGLRGARHLRLRRLRPLRRPAGAEGRLLARARAARGAQARPLGRAV</sequence>
<dbReference type="AlphaFoldDB" id="A0A6J4I017"/>
<feature type="region of interest" description="Disordered" evidence="1">
    <location>
        <begin position="1"/>
        <end position="84"/>
    </location>
</feature>
<name>A0A6J4I017_9PROT</name>
<feature type="non-terminal residue" evidence="2">
    <location>
        <position position="1"/>
    </location>
</feature>
<dbReference type="EMBL" id="CADCTG010000130">
    <property type="protein sequence ID" value="CAA9237761.1"/>
    <property type="molecule type" value="Genomic_DNA"/>
</dbReference>